<proteinExistence type="predicted"/>
<evidence type="ECO:0000256" key="1">
    <source>
        <dbReference type="SAM" id="SignalP"/>
    </source>
</evidence>
<gene>
    <name evidence="2" type="ORF">HXX76_011728</name>
</gene>
<sequence>MPLLPLLPLLLLLLLLPLASLPPPQEGVACDVCQCAPCQCDKMAKGFPFELTAPEQRRSGKPSPHNARKPVVTGASAHAAHDYKLHSKPRSEQHTLVGNQLAEWTGNVPTEGTGSLDDLPPQQREQVAHVNVGGHAIDPELLRDRARTAQTGTHFLG</sequence>
<evidence type="ECO:0000313" key="3">
    <source>
        <dbReference type="Proteomes" id="UP000650467"/>
    </source>
</evidence>
<name>A0A835STT7_CHLIN</name>
<keyword evidence="1" id="KW-0732">Signal</keyword>
<keyword evidence="3" id="KW-1185">Reference proteome</keyword>
<reference evidence="2" key="1">
    <citation type="journal article" date="2020" name="bioRxiv">
        <title>Comparative genomics of Chlamydomonas.</title>
        <authorList>
            <person name="Craig R.J."/>
            <person name="Hasan A.R."/>
            <person name="Ness R.W."/>
            <person name="Keightley P.D."/>
        </authorList>
    </citation>
    <scope>NUCLEOTIDE SEQUENCE</scope>
    <source>
        <strain evidence="2">SAG 7.73</strain>
    </source>
</reference>
<dbReference type="Proteomes" id="UP000650467">
    <property type="component" value="Unassembled WGS sequence"/>
</dbReference>
<evidence type="ECO:0000313" key="2">
    <source>
        <dbReference type="EMBL" id="KAG2426500.1"/>
    </source>
</evidence>
<dbReference type="OrthoDB" id="538302at2759"/>
<evidence type="ECO:0008006" key="4">
    <source>
        <dbReference type="Google" id="ProtNLM"/>
    </source>
</evidence>
<dbReference type="AlphaFoldDB" id="A0A835STT7"/>
<protein>
    <recommendedName>
        <fullName evidence="4">Secreted protein</fullName>
    </recommendedName>
</protein>
<feature type="chain" id="PRO_5032966459" description="Secreted protein" evidence="1">
    <location>
        <begin position="21"/>
        <end position="157"/>
    </location>
</feature>
<dbReference type="EMBL" id="JAEHOC010000047">
    <property type="protein sequence ID" value="KAG2426500.1"/>
    <property type="molecule type" value="Genomic_DNA"/>
</dbReference>
<accession>A0A835STT7</accession>
<feature type="signal peptide" evidence="1">
    <location>
        <begin position="1"/>
        <end position="20"/>
    </location>
</feature>
<comment type="caution">
    <text evidence="2">The sequence shown here is derived from an EMBL/GenBank/DDBJ whole genome shotgun (WGS) entry which is preliminary data.</text>
</comment>
<organism evidence="2 3">
    <name type="scientific">Chlamydomonas incerta</name>
    <dbReference type="NCBI Taxonomy" id="51695"/>
    <lineage>
        <taxon>Eukaryota</taxon>
        <taxon>Viridiplantae</taxon>
        <taxon>Chlorophyta</taxon>
        <taxon>core chlorophytes</taxon>
        <taxon>Chlorophyceae</taxon>
        <taxon>CS clade</taxon>
        <taxon>Chlamydomonadales</taxon>
        <taxon>Chlamydomonadaceae</taxon>
        <taxon>Chlamydomonas</taxon>
    </lineage>
</organism>